<keyword evidence="2" id="KW-0418">Kinase</keyword>
<name>A0A8H4ELQ7_GIGMA</name>
<dbReference type="EMBL" id="WTPW01000427">
    <property type="protein sequence ID" value="KAF0512366.1"/>
    <property type="molecule type" value="Genomic_DNA"/>
</dbReference>
<dbReference type="SUPFAM" id="SSF56112">
    <property type="entry name" value="Protein kinase-like (PK-like)"/>
    <property type="match status" value="1"/>
</dbReference>
<comment type="caution">
    <text evidence="2">The sequence shown here is derived from an EMBL/GenBank/DDBJ whole genome shotgun (WGS) entry which is preliminary data.</text>
</comment>
<protein>
    <submittedName>
        <fullName evidence="2">Kinase-like protein</fullName>
    </submittedName>
</protein>
<dbReference type="InterPro" id="IPR011009">
    <property type="entry name" value="Kinase-like_dom_sf"/>
</dbReference>
<dbReference type="OrthoDB" id="3205772at2759"/>
<evidence type="ECO:0000259" key="1">
    <source>
        <dbReference type="Pfam" id="PF07714"/>
    </source>
</evidence>
<accession>A0A8H4ELQ7</accession>
<dbReference type="GO" id="GO:0004672">
    <property type="term" value="F:protein kinase activity"/>
    <property type="evidence" value="ECO:0007669"/>
    <property type="project" value="InterPro"/>
</dbReference>
<feature type="domain" description="Serine-threonine/tyrosine-protein kinase catalytic" evidence="1">
    <location>
        <begin position="1"/>
        <end position="71"/>
    </location>
</feature>
<keyword evidence="3" id="KW-1185">Reference proteome</keyword>
<reference evidence="2 3" key="1">
    <citation type="journal article" date="2019" name="Environ. Microbiol.">
        <title>At the nexus of three kingdoms: the genome of the mycorrhizal fungus Gigaspora margarita provides insights into plant, endobacterial and fungal interactions.</title>
        <authorList>
            <person name="Venice F."/>
            <person name="Ghignone S."/>
            <person name="Salvioli di Fossalunga A."/>
            <person name="Amselem J."/>
            <person name="Novero M."/>
            <person name="Xianan X."/>
            <person name="Sedzielewska Toro K."/>
            <person name="Morin E."/>
            <person name="Lipzen A."/>
            <person name="Grigoriev I.V."/>
            <person name="Henrissat B."/>
            <person name="Martin F.M."/>
            <person name="Bonfante P."/>
        </authorList>
    </citation>
    <scope>NUCLEOTIDE SEQUENCE [LARGE SCALE GENOMIC DNA]</scope>
    <source>
        <strain evidence="2 3">BEG34</strain>
    </source>
</reference>
<sequence length="132" mass="15444">MWEFTKGEQPFQEFGELFLHGGELKVIKNKVLKGERPKITNDTPEVFAELMKKCWNQNQKERPEIVEIKSQFDKWCLDNEDETQFIEAERRRRKLLDPPINPPINPSINPSIDEGNSTKSLLIINPFLIYAS</sequence>
<proteinExistence type="predicted"/>
<dbReference type="InterPro" id="IPR001245">
    <property type="entry name" value="Ser-Thr/Tyr_kinase_cat_dom"/>
</dbReference>
<organism evidence="2 3">
    <name type="scientific">Gigaspora margarita</name>
    <dbReference type="NCBI Taxonomy" id="4874"/>
    <lineage>
        <taxon>Eukaryota</taxon>
        <taxon>Fungi</taxon>
        <taxon>Fungi incertae sedis</taxon>
        <taxon>Mucoromycota</taxon>
        <taxon>Glomeromycotina</taxon>
        <taxon>Glomeromycetes</taxon>
        <taxon>Diversisporales</taxon>
        <taxon>Gigasporaceae</taxon>
        <taxon>Gigaspora</taxon>
    </lineage>
</organism>
<evidence type="ECO:0000313" key="3">
    <source>
        <dbReference type="Proteomes" id="UP000439903"/>
    </source>
</evidence>
<dbReference type="Pfam" id="PF07714">
    <property type="entry name" value="PK_Tyr_Ser-Thr"/>
    <property type="match status" value="1"/>
</dbReference>
<dbReference type="Proteomes" id="UP000439903">
    <property type="component" value="Unassembled WGS sequence"/>
</dbReference>
<dbReference type="AlphaFoldDB" id="A0A8H4ELQ7"/>
<dbReference type="Gene3D" id="1.10.510.10">
    <property type="entry name" value="Transferase(Phosphotransferase) domain 1"/>
    <property type="match status" value="1"/>
</dbReference>
<evidence type="ECO:0000313" key="2">
    <source>
        <dbReference type="EMBL" id="KAF0512366.1"/>
    </source>
</evidence>
<gene>
    <name evidence="2" type="ORF">F8M41_018028</name>
</gene>
<keyword evidence="2" id="KW-0808">Transferase</keyword>